<evidence type="ECO:0000256" key="2">
    <source>
        <dbReference type="SAM" id="Phobius"/>
    </source>
</evidence>
<evidence type="ECO:0000313" key="5">
    <source>
        <dbReference type="Proteomes" id="UP000053239"/>
    </source>
</evidence>
<name>A0A0J9WF78_PLAVI</name>
<keyword evidence="3" id="KW-0732">Signal</keyword>
<evidence type="ECO:0000256" key="3">
    <source>
        <dbReference type="SAM" id="SignalP"/>
    </source>
</evidence>
<keyword evidence="2" id="KW-1133">Transmembrane helix</keyword>
<gene>
    <name evidence="4" type="ORF">PVNG_03003</name>
</gene>
<feature type="compositionally biased region" description="Basic and acidic residues" evidence="1">
    <location>
        <begin position="282"/>
        <end position="292"/>
    </location>
</feature>
<accession>A0A0J9WF78</accession>
<keyword evidence="2" id="KW-0472">Membrane</keyword>
<keyword evidence="2" id="KW-0812">Transmembrane</keyword>
<organism evidence="4 5">
    <name type="scientific">Plasmodium vivax North Korean</name>
    <dbReference type="NCBI Taxonomy" id="1035514"/>
    <lineage>
        <taxon>Eukaryota</taxon>
        <taxon>Sar</taxon>
        <taxon>Alveolata</taxon>
        <taxon>Apicomplexa</taxon>
        <taxon>Aconoidasida</taxon>
        <taxon>Haemosporida</taxon>
        <taxon>Plasmodiidae</taxon>
        <taxon>Plasmodium</taxon>
        <taxon>Plasmodium (Plasmodium)</taxon>
    </lineage>
</organism>
<feature type="compositionally biased region" description="Low complexity" evidence="1">
    <location>
        <begin position="193"/>
        <end position="218"/>
    </location>
</feature>
<feature type="transmembrane region" description="Helical" evidence="2">
    <location>
        <begin position="233"/>
        <end position="258"/>
    </location>
</feature>
<reference evidence="4 5" key="1">
    <citation type="submission" date="2011-09" db="EMBL/GenBank/DDBJ databases">
        <title>The Genome Sequence of Plasmodium vivax North Korean.</title>
        <authorList>
            <consortium name="The Broad Institute Genome Sequencing Platform"/>
            <consortium name="The Broad Institute Genome Sequencing Center for Infectious Disease"/>
            <person name="Neafsey D."/>
            <person name="Carlton J."/>
            <person name="Barnwell J."/>
            <person name="Collins W."/>
            <person name="Escalante A."/>
            <person name="Mullikin J."/>
            <person name="Saul A."/>
            <person name="Guigo R."/>
            <person name="Camara F."/>
            <person name="Young S.K."/>
            <person name="Zeng Q."/>
            <person name="Gargeya S."/>
            <person name="Fitzgerald M."/>
            <person name="Haas B."/>
            <person name="Abouelleil A."/>
            <person name="Alvarado L."/>
            <person name="Arachchi H.M."/>
            <person name="Berlin A."/>
            <person name="Brown A."/>
            <person name="Chapman S.B."/>
            <person name="Chen Z."/>
            <person name="Dunbar C."/>
            <person name="Freedman E."/>
            <person name="Gearin G."/>
            <person name="Gellesch M."/>
            <person name="Goldberg J."/>
            <person name="Griggs A."/>
            <person name="Gujja S."/>
            <person name="Heiman D."/>
            <person name="Howarth C."/>
            <person name="Larson L."/>
            <person name="Lui A."/>
            <person name="MacDonald P.J.P."/>
            <person name="Montmayeur A."/>
            <person name="Murphy C."/>
            <person name="Neiman D."/>
            <person name="Pearson M."/>
            <person name="Priest M."/>
            <person name="Roberts A."/>
            <person name="Saif S."/>
            <person name="Shea T."/>
            <person name="Shenoy N."/>
            <person name="Sisk P."/>
            <person name="Stolte C."/>
            <person name="Sykes S."/>
            <person name="Wortman J."/>
            <person name="Nusbaum C."/>
            <person name="Birren B."/>
        </authorList>
    </citation>
    <scope>NUCLEOTIDE SEQUENCE [LARGE SCALE GENOMIC DNA]</scope>
    <source>
        <strain evidence="4 5">North Korean</strain>
    </source>
</reference>
<dbReference type="AlphaFoldDB" id="A0A0J9WF78"/>
<proteinExistence type="predicted"/>
<feature type="chain" id="PRO_5005325477" evidence="3">
    <location>
        <begin position="22"/>
        <end position="355"/>
    </location>
</feature>
<feature type="region of interest" description="Disordered" evidence="1">
    <location>
        <begin position="182"/>
        <end position="218"/>
    </location>
</feature>
<protein>
    <submittedName>
        <fullName evidence="4">Mitochondrial carrier protein</fullName>
    </submittedName>
</protein>
<dbReference type="Proteomes" id="UP000053239">
    <property type="component" value="Unassembled WGS sequence"/>
</dbReference>
<dbReference type="EMBL" id="KQ235217">
    <property type="protein sequence ID" value="KNA01934.1"/>
    <property type="molecule type" value="Genomic_DNA"/>
</dbReference>
<feature type="signal peptide" evidence="3">
    <location>
        <begin position="1"/>
        <end position="21"/>
    </location>
</feature>
<sequence>MNPLSTFLLSIFFIKAALVCAISTHEVLNDKRIEFKNNAKRIINESYLVDKNEKLLGSSLRTYKYYLVKGTTEFRAIFIFDDLNLNKATELGIRNAQHEADILNVEGNVKNIYPLDEISTFNEVLYRERKMFSLETAYSTTSYVLAKFVFDVNIEEEDEEDIMSLLIETELNMKKKKLDVLTEGDGGAQRGGNMNSISSSDMQSNQSNHANHSNHSQSVELYKKKRPQVFTQFVGLFVSIVSMVTSISGAISAVASVFSGTPSPSPPEFLGDEAWTLPTYEERRVSKREAPKAGKGKKAPQEDPYYDDDYSDGDYCDGDYYDGDYYDGDYYDGDYYEDDYYEDDYYDDYGGDYRF</sequence>
<dbReference type="OrthoDB" id="377386at2759"/>
<evidence type="ECO:0000256" key="1">
    <source>
        <dbReference type="SAM" id="MobiDB-lite"/>
    </source>
</evidence>
<evidence type="ECO:0000313" key="4">
    <source>
        <dbReference type="EMBL" id="KNA01934.1"/>
    </source>
</evidence>
<feature type="region of interest" description="Disordered" evidence="1">
    <location>
        <begin position="282"/>
        <end position="312"/>
    </location>
</feature>